<dbReference type="OrthoDB" id="5771769at2759"/>
<reference evidence="21" key="1">
    <citation type="submission" date="2007-07" db="EMBL/GenBank/DDBJ databases">
        <title>PCAP assembly of the Caenorhabditis remanei genome.</title>
        <authorList>
            <consortium name="The Caenorhabditis remanei Sequencing Consortium"/>
            <person name="Wilson R.K."/>
        </authorList>
    </citation>
    <scope>NUCLEOTIDE SEQUENCE [LARGE SCALE GENOMIC DNA]</scope>
    <source>
        <strain evidence="21">PB4641</strain>
    </source>
</reference>
<evidence type="ECO:0000256" key="17">
    <source>
        <dbReference type="ARBA" id="ARBA00023242"/>
    </source>
</evidence>
<dbReference type="eggNOG" id="KOG3575">
    <property type="taxonomic scope" value="Eukaryota"/>
</dbReference>
<dbReference type="PANTHER" id="PTHR21645:SF7">
    <property type="entry name" value="GLYCOSYLTRANSFERASE FAMILY 92 PROTEIN"/>
    <property type="match status" value="1"/>
</dbReference>
<dbReference type="InterPro" id="IPR035500">
    <property type="entry name" value="NHR-like_dom_sf"/>
</dbReference>
<evidence type="ECO:0000256" key="18">
    <source>
        <dbReference type="SAM" id="Phobius"/>
    </source>
</evidence>
<feature type="domain" description="NR LBD" evidence="20">
    <location>
        <begin position="642"/>
        <end position="885"/>
    </location>
</feature>
<keyword evidence="13" id="KW-0238">DNA-binding</keyword>
<dbReference type="SMART" id="SM00399">
    <property type="entry name" value="ZnF_C4"/>
    <property type="match status" value="1"/>
</dbReference>
<evidence type="ECO:0000259" key="19">
    <source>
        <dbReference type="PROSITE" id="PS51030"/>
    </source>
</evidence>
<evidence type="ECO:0008006" key="23">
    <source>
        <dbReference type="Google" id="ProtNLM"/>
    </source>
</evidence>
<comment type="similarity">
    <text evidence="3">Belongs to the nuclear hormone receptor family.</text>
</comment>
<evidence type="ECO:0000256" key="4">
    <source>
        <dbReference type="ARBA" id="ARBA00007647"/>
    </source>
</evidence>
<accession>E3LJ23</accession>
<dbReference type="Pfam" id="PF01697">
    <property type="entry name" value="Glyco_transf_92"/>
    <property type="match status" value="1"/>
</dbReference>
<evidence type="ECO:0000256" key="10">
    <source>
        <dbReference type="ARBA" id="ARBA00022833"/>
    </source>
</evidence>
<dbReference type="eggNOG" id="KOG4735">
    <property type="taxonomic scope" value="Eukaryota"/>
</dbReference>
<evidence type="ECO:0000256" key="2">
    <source>
        <dbReference type="ARBA" id="ARBA00004167"/>
    </source>
</evidence>
<evidence type="ECO:0000256" key="6">
    <source>
        <dbReference type="ARBA" id="ARBA00022679"/>
    </source>
</evidence>
<dbReference type="GO" id="GO:0005634">
    <property type="term" value="C:nucleus"/>
    <property type="evidence" value="ECO:0007669"/>
    <property type="project" value="UniProtKB-SubCell"/>
</dbReference>
<evidence type="ECO:0000256" key="8">
    <source>
        <dbReference type="ARBA" id="ARBA00022723"/>
    </source>
</evidence>
<dbReference type="PROSITE" id="PS51030">
    <property type="entry name" value="NUCLEAR_REC_DBD_2"/>
    <property type="match status" value="1"/>
</dbReference>
<dbReference type="CDD" id="cd06960">
    <property type="entry name" value="NR_DBD_HNF4A"/>
    <property type="match status" value="1"/>
</dbReference>
<proteinExistence type="inferred from homology"/>
<keyword evidence="9" id="KW-0863">Zinc-finger</keyword>
<dbReference type="GO" id="GO:0008270">
    <property type="term" value="F:zinc ion binding"/>
    <property type="evidence" value="ECO:0007669"/>
    <property type="project" value="UniProtKB-KW"/>
</dbReference>
<dbReference type="PANTHER" id="PTHR21645">
    <property type="entry name" value="GLYCOSYLTRANSFERASE FAMILY 92 PROTEIN"/>
    <property type="match status" value="1"/>
</dbReference>
<protein>
    <recommendedName>
        <fullName evidence="23">Nuclear receptor domain-containing protein</fullName>
    </recommendedName>
</protein>
<keyword evidence="14 18" id="KW-0472">Membrane</keyword>
<evidence type="ECO:0000313" key="21">
    <source>
        <dbReference type="EMBL" id="EFO95165.1"/>
    </source>
</evidence>
<gene>
    <name evidence="21" type="ORF">CRE_09045</name>
</gene>
<evidence type="ECO:0000256" key="7">
    <source>
        <dbReference type="ARBA" id="ARBA00022692"/>
    </source>
</evidence>
<dbReference type="EMBL" id="DS268409">
    <property type="protein sequence ID" value="EFO95165.1"/>
    <property type="molecule type" value="Genomic_DNA"/>
</dbReference>
<keyword evidence="16" id="KW-0675">Receptor</keyword>
<organism evidence="22">
    <name type="scientific">Caenorhabditis remanei</name>
    <name type="common">Caenorhabditis vulgaris</name>
    <dbReference type="NCBI Taxonomy" id="31234"/>
    <lineage>
        <taxon>Eukaryota</taxon>
        <taxon>Metazoa</taxon>
        <taxon>Ecdysozoa</taxon>
        <taxon>Nematoda</taxon>
        <taxon>Chromadorea</taxon>
        <taxon>Rhabditida</taxon>
        <taxon>Rhabditina</taxon>
        <taxon>Rhabditomorpha</taxon>
        <taxon>Rhabditoidea</taxon>
        <taxon>Rhabditidae</taxon>
        <taxon>Peloderinae</taxon>
        <taxon>Caenorhabditis</taxon>
    </lineage>
</organism>
<dbReference type="InterPro" id="IPR008166">
    <property type="entry name" value="Glyco_transf_92"/>
</dbReference>
<dbReference type="InterPro" id="IPR052012">
    <property type="entry name" value="GTase_92"/>
</dbReference>
<dbReference type="Gene3D" id="3.30.50.10">
    <property type="entry name" value="Erythroid Transcription Factor GATA-1, subunit A"/>
    <property type="match status" value="1"/>
</dbReference>
<keyword evidence="11 18" id="KW-1133">Transmembrane helix</keyword>
<dbReference type="InParanoid" id="E3LJ23"/>
<evidence type="ECO:0000256" key="5">
    <source>
        <dbReference type="ARBA" id="ARBA00022676"/>
    </source>
</evidence>
<evidence type="ECO:0000256" key="14">
    <source>
        <dbReference type="ARBA" id="ARBA00023136"/>
    </source>
</evidence>
<keyword evidence="7 18" id="KW-0812">Transmembrane</keyword>
<dbReference type="PROSITE" id="PS51843">
    <property type="entry name" value="NR_LBD"/>
    <property type="match status" value="1"/>
</dbReference>
<evidence type="ECO:0000313" key="22">
    <source>
        <dbReference type="Proteomes" id="UP000008281"/>
    </source>
</evidence>
<evidence type="ECO:0000256" key="16">
    <source>
        <dbReference type="ARBA" id="ARBA00023170"/>
    </source>
</evidence>
<evidence type="ECO:0000256" key="15">
    <source>
        <dbReference type="ARBA" id="ARBA00023163"/>
    </source>
</evidence>
<dbReference type="GO" id="GO:0016020">
    <property type="term" value="C:membrane"/>
    <property type="evidence" value="ECO:0007669"/>
    <property type="project" value="UniProtKB-SubCell"/>
</dbReference>
<dbReference type="AlphaFoldDB" id="E3LJ23"/>
<dbReference type="InterPro" id="IPR013088">
    <property type="entry name" value="Znf_NHR/GATA"/>
</dbReference>
<evidence type="ECO:0000259" key="20">
    <source>
        <dbReference type="PROSITE" id="PS51843"/>
    </source>
</evidence>
<keyword evidence="5" id="KW-0328">Glycosyltransferase</keyword>
<evidence type="ECO:0000256" key="11">
    <source>
        <dbReference type="ARBA" id="ARBA00022989"/>
    </source>
</evidence>
<feature type="transmembrane region" description="Helical" evidence="18">
    <location>
        <begin position="12"/>
        <end position="39"/>
    </location>
</feature>
<name>E3LJ23_CAERE</name>
<keyword evidence="10" id="KW-0862">Zinc</keyword>
<keyword evidence="15" id="KW-0804">Transcription</keyword>
<dbReference type="InterPro" id="IPR001628">
    <property type="entry name" value="Znf_hrmn_rcpt"/>
</dbReference>
<dbReference type="SUPFAM" id="SSF57716">
    <property type="entry name" value="Glucocorticoid receptor-like (DNA-binding domain)"/>
    <property type="match status" value="1"/>
</dbReference>
<dbReference type="Pfam" id="PF00105">
    <property type="entry name" value="zf-C4"/>
    <property type="match status" value="1"/>
</dbReference>
<comment type="similarity">
    <text evidence="4">Belongs to the glycosyltransferase 92 family.</text>
</comment>
<evidence type="ECO:0000256" key="3">
    <source>
        <dbReference type="ARBA" id="ARBA00005993"/>
    </source>
</evidence>
<dbReference type="GO" id="GO:0000978">
    <property type="term" value="F:RNA polymerase II cis-regulatory region sequence-specific DNA binding"/>
    <property type="evidence" value="ECO:0007669"/>
    <property type="project" value="InterPro"/>
</dbReference>
<dbReference type="Pfam" id="PF00104">
    <property type="entry name" value="Hormone_recep"/>
    <property type="match status" value="1"/>
</dbReference>
<dbReference type="HOGENOM" id="CLU_325775_0_0_1"/>
<dbReference type="SMART" id="SM00430">
    <property type="entry name" value="HOLI"/>
    <property type="match status" value="1"/>
</dbReference>
<dbReference type="Proteomes" id="UP000008281">
    <property type="component" value="Unassembled WGS sequence"/>
</dbReference>
<feature type="domain" description="Nuclear receptor" evidence="19">
    <location>
        <begin position="535"/>
        <end position="610"/>
    </location>
</feature>
<dbReference type="InterPro" id="IPR000536">
    <property type="entry name" value="Nucl_hrmn_rcpt_lig-bd"/>
</dbReference>
<evidence type="ECO:0000256" key="1">
    <source>
        <dbReference type="ARBA" id="ARBA00004123"/>
    </source>
</evidence>
<keyword evidence="22" id="KW-1185">Reference proteome</keyword>
<dbReference type="SUPFAM" id="SSF48508">
    <property type="entry name" value="Nuclear receptor ligand-binding domain"/>
    <property type="match status" value="1"/>
</dbReference>
<dbReference type="GO" id="GO:0016757">
    <property type="term" value="F:glycosyltransferase activity"/>
    <property type="evidence" value="ECO:0007669"/>
    <property type="project" value="UniProtKB-KW"/>
</dbReference>
<dbReference type="PRINTS" id="PR00047">
    <property type="entry name" value="STROIDFINGER"/>
</dbReference>
<evidence type="ECO:0000256" key="9">
    <source>
        <dbReference type="ARBA" id="ARBA00022771"/>
    </source>
</evidence>
<evidence type="ECO:0000256" key="12">
    <source>
        <dbReference type="ARBA" id="ARBA00023015"/>
    </source>
</evidence>
<sequence length="885" mass="102719">MRIFWRYQTTLFCFALIFTFYIGLYQAVNLLFGIAHIILPYQPPKNNELKAFITSSYFYPKSESLGDNSFALVMSINVAKSQKDYMAIQGGKIMDDAELTIYADNGTSRKIVRTNYIRITPHDYCQMITVFATTQLLPNVEKIELLSDDGSTEIPFSLPSYQKVDVVICFSPLYVFEQWQNLLLSIHMYKTFGAFMNIYLISSISSIFVLMQKYESAGYLKIQPWYRVNFPYIPSYVVDPFVGIEFENEAAAFTDCLLQYKESASYVAFFEIEDVLIPRIAPTYIEEFEKIISELRKPVYLIYKEDSYEVVGARKGSEYSAKLMLRSLSFKREDKKIRGVQSYEKVVVNPRYMNFTWIQPTSFKPGNNYFKVTQNSITHLKNIRWVSNFQISTIKNFHFQTDYSSRKSVPFYKNTTELLISTENSNKVEADFRRMFMDYEFENTLLDLPERHHYSVSISKCLMNNYYKKLNSRQFAQISCPGPQACKFKKIYGVNCIHVNATQTRRKKLSPITFHFATDPFFTSDIGCTMSVPRHTPCAVCGGTPNGSRYGPVTCLGCIVFFRRAIQKGKLQHCEKQCWREIGLDTRSCCRSCRLQKCLSAGMNPNAIQNRDKLGPRQPRRLDEILDNIDTDFDGLLQLQRKQRELHQRYSNSNKKENVSGVVKIKHRLYRRAKPYDIDLVLKLSFRNAIDWAKQFNSFWNLNDVEKKLVMSEFGIAFLLIDQAYKTSCKSEKGFWLLQNDSFLHSDYFFGIPVEDVQNEIDLLQSTYHSEFVNDLLGAIKQPFSILKIDKLECVILKILLLLTPSFPGRVKLEDSEKMISKCMSNLMSYSFKKCPDNGMVRFGEVILLIRSIRSAVKVFYNQTKLSVNFDVSKFDSFVKNCFLS</sequence>
<keyword evidence="12" id="KW-0805">Transcription regulation</keyword>
<keyword evidence="17" id="KW-0539">Nucleus</keyword>
<dbReference type="Gene3D" id="1.10.565.10">
    <property type="entry name" value="Retinoid X Receptor"/>
    <property type="match status" value="1"/>
</dbReference>
<dbReference type="GO" id="GO:0003700">
    <property type="term" value="F:DNA-binding transcription factor activity"/>
    <property type="evidence" value="ECO:0007669"/>
    <property type="project" value="InterPro"/>
</dbReference>
<keyword evidence="6" id="KW-0808">Transferase</keyword>
<dbReference type="FunCoup" id="E3LJ23">
    <property type="interactions" value="8"/>
</dbReference>
<keyword evidence="8" id="KW-0479">Metal-binding</keyword>
<comment type="subcellular location">
    <subcellularLocation>
        <location evidence="2">Membrane</location>
        <topology evidence="2">Single-pass membrane protein</topology>
    </subcellularLocation>
    <subcellularLocation>
        <location evidence="1">Nucleus</location>
    </subcellularLocation>
</comment>
<dbReference type="InterPro" id="IPR049636">
    <property type="entry name" value="HNF4-like_DBD"/>
</dbReference>
<evidence type="ECO:0000256" key="13">
    <source>
        <dbReference type="ARBA" id="ARBA00023125"/>
    </source>
</evidence>